<dbReference type="Proteomes" id="UP001476950">
    <property type="component" value="Unassembled WGS sequence"/>
</dbReference>
<gene>
    <name evidence="2" type="ORF">NDI38_21050</name>
</gene>
<dbReference type="InterPro" id="IPR040911">
    <property type="entry name" value="Exostosin_GT47"/>
</dbReference>
<accession>A0ABV0KNZ4</accession>
<dbReference type="InterPro" id="IPR004263">
    <property type="entry name" value="Exostosin"/>
</dbReference>
<dbReference type="RefSeq" id="WP_190446626.1">
    <property type="nucleotide sequence ID" value="NZ_JAMPLM010000024.1"/>
</dbReference>
<comment type="caution">
    <text evidence="2">The sequence shown here is derived from an EMBL/GenBank/DDBJ whole genome shotgun (WGS) entry which is preliminary data.</text>
</comment>
<keyword evidence="3" id="KW-1185">Reference proteome</keyword>
<evidence type="ECO:0000259" key="1">
    <source>
        <dbReference type="Pfam" id="PF03016"/>
    </source>
</evidence>
<feature type="domain" description="Exostosin GT47" evidence="1">
    <location>
        <begin position="257"/>
        <end position="332"/>
    </location>
</feature>
<organism evidence="2 3">
    <name type="scientific">Stenomitos frigidus AS-A4</name>
    <dbReference type="NCBI Taxonomy" id="2933935"/>
    <lineage>
        <taxon>Bacteria</taxon>
        <taxon>Bacillati</taxon>
        <taxon>Cyanobacteriota</taxon>
        <taxon>Cyanophyceae</taxon>
        <taxon>Leptolyngbyales</taxon>
        <taxon>Leptolyngbyaceae</taxon>
        <taxon>Stenomitos</taxon>
    </lineage>
</organism>
<protein>
    <submittedName>
        <fullName evidence="2">Glycosyltransferase family 47 protein</fullName>
    </submittedName>
</protein>
<dbReference type="EMBL" id="JAMPLM010000024">
    <property type="protein sequence ID" value="MEP1060925.1"/>
    <property type="molecule type" value="Genomic_DNA"/>
</dbReference>
<dbReference type="PANTHER" id="PTHR11062">
    <property type="entry name" value="EXOSTOSIN HEPARAN SULFATE GLYCOSYLTRANSFERASE -RELATED"/>
    <property type="match status" value="1"/>
</dbReference>
<dbReference type="Pfam" id="PF03016">
    <property type="entry name" value="Exostosin_GT47"/>
    <property type="match status" value="1"/>
</dbReference>
<sequence length="377" mass="44391">MIVEIGSSLSKGMKLKIHSDERYLLKQDGVRPHPMLYPFWKHLAEDGAYSWMKFHEPYMQIAQDLFEMTSLEEADFAIMPDDWRTVVGEVWYANVNHEAKELYLQFAEKVQQAGKPLIIFFGSDRSDEAVCIENTYIFRHSYYRSRQQPKNFVWPSFCEDLVEHYLNGSLPIREKSNKPVIGFSGCIKSKSVTNQLKKLAYYGHMLLHHQRLGFPPIQGHILRSKLLALFEHSPLVATNFDVYDRMVFLTEKNMETRHKHRTEFVENIVNSDYVICPRGAGNYSNRLFETLCCGRIPILINTDCALPYDFALDWKKYCVWVEESEVSQIAKKVSQFHQRLSPEEFIELQQQCRKMWKEWLSSEGFYSKLHLHFQSYP</sequence>
<proteinExistence type="predicted"/>
<evidence type="ECO:0000313" key="3">
    <source>
        <dbReference type="Proteomes" id="UP001476950"/>
    </source>
</evidence>
<name>A0ABV0KNZ4_9CYAN</name>
<evidence type="ECO:0000313" key="2">
    <source>
        <dbReference type="EMBL" id="MEP1060925.1"/>
    </source>
</evidence>
<reference evidence="2 3" key="1">
    <citation type="submission" date="2022-04" db="EMBL/GenBank/DDBJ databases">
        <title>Positive selection, recombination, and allopatry shape intraspecific diversity of widespread and dominant cyanobacteria.</title>
        <authorList>
            <person name="Wei J."/>
            <person name="Shu W."/>
            <person name="Hu C."/>
        </authorList>
    </citation>
    <scope>NUCLEOTIDE SEQUENCE [LARGE SCALE GENOMIC DNA]</scope>
    <source>
        <strain evidence="2 3">AS-A4</strain>
    </source>
</reference>